<evidence type="ECO:0000256" key="3">
    <source>
        <dbReference type="ARBA" id="ARBA00022490"/>
    </source>
</evidence>
<dbReference type="EMBL" id="QVPD01000002">
    <property type="protein sequence ID" value="RFP62057.1"/>
    <property type="molecule type" value="Genomic_DNA"/>
</dbReference>
<dbReference type="GO" id="GO:0071973">
    <property type="term" value="P:bacterial-type flagellum-dependent cell motility"/>
    <property type="evidence" value="ECO:0007669"/>
    <property type="project" value="TreeGrafter"/>
</dbReference>
<evidence type="ECO:0000256" key="1">
    <source>
        <dbReference type="ARBA" id="ARBA00004514"/>
    </source>
</evidence>
<keyword evidence="8" id="KW-1185">Reference proteome</keyword>
<evidence type="ECO:0000256" key="6">
    <source>
        <dbReference type="PIRNR" id="PIRNR039090"/>
    </source>
</evidence>
<name>A0A372DRL0_9GAMM</name>
<dbReference type="GO" id="GO:0044780">
    <property type="term" value="P:bacterial-type flagellum assembly"/>
    <property type="evidence" value="ECO:0007669"/>
    <property type="project" value="InterPro"/>
</dbReference>
<comment type="subcellular location">
    <subcellularLocation>
        <location evidence="1 6">Cytoplasm</location>
        <location evidence="1 6">Cytosol</location>
    </subcellularLocation>
</comment>
<reference evidence="7 8" key="1">
    <citation type="submission" date="2018-08" db="EMBL/GenBank/DDBJ databases">
        <title>Lysobacter weifangensis sp. nov., a new member of the family 'Xanthomonadaceae', isolated from soil in a farmland.</title>
        <authorList>
            <person name="Zhao H."/>
        </authorList>
    </citation>
    <scope>NUCLEOTIDE SEQUENCE [LARGE SCALE GENOMIC DNA]</scope>
    <source>
        <strain evidence="7 8">WF-2</strain>
    </source>
</reference>
<evidence type="ECO:0000313" key="8">
    <source>
        <dbReference type="Proteomes" id="UP000262917"/>
    </source>
</evidence>
<organism evidence="7 8">
    <name type="scientific">Cognatiluteimonas weifangensis</name>
    <dbReference type="NCBI Taxonomy" id="2303539"/>
    <lineage>
        <taxon>Bacteria</taxon>
        <taxon>Pseudomonadati</taxon>
        <taxon>Pseudomonadota</taxon>
        <taxon>Gammaproteobacteria</taxon>
        <taxon>Lysobacterales</taxon>
        <taxon>Lysobacteraceae</taxon>
        <taxon>Cognatiluteimonas</taxon>
    </lineage>
</organism>
<keyword evidence="3 6" id="KW-0963">Cytoplasm</keyword>
<gene>
    <name evidence="7" type="primary">fliS</name>
    <name evidence="7" type="ORF">D0Y53_03120</name>
</gene>
<dbReference type="RefSeq" id="WP_117201732.1">
    <property type="nucleotide sequence ID" value="NZ_JBHTBK010000008.1"/>
</dbReference>
<dbReference type="Gene3D" id="1.20.120.340">
    <property type="entry name" value="Flagellar protein FliS"/>
    <property type="match status" value="1"/>
</dbReference>
<keyword evidence="7" id="KW-0282">Flagellum</keyword>
<dbReference type="CDD" id="cd16098">
    <property type="entry name" value="FliS"/>
    <property type="match status" value="1"/>
</dbReference>
<evidence type="ECO:0000256" key="4">
    <source>
        <dbReference type="ARBA" id="ARBA00022795"/>
    </source>
</evidence>
<proteinExistence type="inferred from homology"/>
<evidence type="ECO:0000256" key="5">
    <source>
        <dbReference type="ARBA" id="ARBA00023186"/>
    </source>
</evidence>
<comment type="similarity">
    <text evidence="2 6">Belongs to the FliS family.</text>
</comment>
<dbReference type="InterPro" id="IPR003713">
    <property type="entry name" value="FliS"/>
</dbReference>
<keyword evidence="7" id="KW-0966">Cell projection</keyword>
<keyword evidence="5" id="KW-0143">Chaperone</keyword>
<dbReference type="PANTHER" id="PTHR34773:SF1">
    <property type="entry name" value="FLAGELLAR SECRETION CHAPERONE FLIS"/>
    <property type="match status" value="1"/>
</dbReference>
<dbReference type="Pfam" id="PF02561">
    <property type="entry name" value="FliS"/>
    <property type="match status" value="1"/>
</dbReference>
<accession>A0A372DRL0</accession>
<evidence type="ECO:0000256" key="2">
    <source>
        <dbReference type="ARBA" id="ARBA00008787"/>
    </source>
</evidence>
<protein>
    <recommendedName>
        <fullName evidence="6">Flagellar secretion chaperone FliS</fullName>
    </recommendedName>
</protein>
<dbReference type="PIRSF" id="PIRSF039090">
    <property type="entry name" value="Flis"/>
    <property type="match status" value="1"/>
</dbReference>
<dbReference type="InterPro" id="IPR036584">
    <property type="entry name" value="FliS_sf"/>
</dbReference>
<evidence type="ECO:0000313" key="7">
    <source>
        <dbReference type="EMBL" id="RFP62057.1"/>
    </source>
</evidence>
<dbReference type="OrthoDB" id="9792010at2"/>
<dbReference type="AlphaFoldDB" id="A0A372DRL0"/>
<dbReference type="PANTHER" id="PTHR34773">
    <property type="entry name" value="FLAGELLAR SECRETION CHAPERONE FLIS"/>
    <property type="match status" value="1"/>
</dbReference>
<dbReference type="GO" id="GO:0005829">
    <property type="term" value="C:cytosol"/>
    <property type="evidence" value="ECO:0007669"/>
    <property type="project" value="UniProtKB-SubCell"/>
</dbReference>
<comment type="caution">
    <text evidence="7">The sequence shown here is derived from an EMBL/GenBank/DDBJ whole genome shotgun (WGS) entry which is preliminary data.</text>
</comment>
<dbReference type="NCBIfam" id="TIGR00208">
    <property type="entry name" value="fliS"/>
    <property type="match status" value="1"/>
</dbReference>
<keyword evidence="7" id="KW-0969">Cilium</keyword>
<sequence length="131" mass="13862">MNARAYAAQYRQTAVSSAVLEASPQQLVALMFAGFRDRVQLALASLERGDVARKGQAVNEAIAILGGLEGALDHEAGGTIADGLQSLYDYLQRRLTEAHLRNDAAAFREADALVAELQSAWNAIAPAAPAP</sequence>
<keyword evidence="4 6" id="KW-1005">Bacterial flagellum biogenesis</keyword>
<dbReference type="Proteomes" id="UP000262917">
    <property type="component" value="Unassembled WGS sequence"/>
</dbReference>
<dbReference type="SUPFAM" id="SSF101116">
    <property type="entry name" value="Flagellar export chaperone FliS"/>
    <property type="match status" value="1"/>
</dbReference>